<dbReference type="Gene3D" id="2.30.29.30">
    <property type="entry name" value="Pleckstrin-homology domain (PH domain)/Phosphotyrosine-binding domain (PTB)"/>
    <property type="match status" value="1"/>
</dbReference>
<dbReference type="InterPro" id="IPR000299">
    <property type="entry name" value="FERM_domain"/>
</dbReference>
<evidence type="ECO:0000256" key="1">
    <source>
        <dbReference type="ARBA" id="ARBA00004202"/>
    </source>
</evidence>
<dbReference type="InterPro" id="IPR019748">
    <property type="entry name" value="FERM_central"/>
</dbReference>
<name>A0A5K3FC57_MESCO</name>
<protein>
    <submittedName>
        <fullName evidence="5">FERM domain-containing protein</fullName>
    </submittedName>
</protein>
<dbReference type="InterPro" id="IPR011993">
    <property type="entry name" value="PH-like_dom_sf"/>
</dbReference>
<dbReference type="PROSITE" id="PS50057">
    <property type="entry name" value="FERM_3"/>
    <property type="match status" value="1"/>
</dbReference>
<dbReference type="SMART" id="SM01196">
    <property type="entry name" value="FERM_C"/>
    <property type="match status" value="1"/>
</dbReference>
<dbReference type="GO" id="GO:0005886">
    <property type="term" value="C:plasma membrane"/>
    <property type="evidence" value="ECO:0007669"/>
    <property type="project" value="UniProtKB-SubCell"/>
</dbReference>
<dbReference type="SUPFAM" id="SSF50729">
    <property type="entry name" value="PH domain-like"/>
    <property type="match status" value="1"/>
</dbReference>
<evidence type="ECO:0000256" key="2">
    <source>
        <dbReference type="ARBA" id="ARBA00022475"/>
    </source>
</evidence>
<dbReference type="PANTHER" id="PTHR23281">
    <property type="entry name" value="MERLIN/MOESIN/EZRIN/RADIXIN"/>
    <property type="match status" value="1"/>
</dbReference>
<dbReference type="Pfam" id="PF09380">
    <property type="entry name" value="FERM_C"/>
    <property type="match status" value="1"/>
</dbReference>
<proteinExistence type="predicted"/>
<dbReference type="InterPro" id="IPR019747">
    <property type="entry name" value="FERM_CS"/>
</dbReference>
<dbReference type="GO" id="GO:0003779">
    <property type="term" value="F:actin binding"/>
    <property type="evidence" value="ECO:0007669"/>
    <property type="project" value="InterPro"/>
</dbReference>
<evidence type="ECO:0000259" key="4">
    <source>
        <dbReference type="PROSITE" id="PS50057"/>
    </source>
</evidence>
<keyword evidence="3" id="KW-0472">Membrane</keyword>
<feature type="domain" description="FERM" evidence="4">
    <location>
        <begin position="1"/>
        <end position="131"/>
    </location>
</feature>
<dbReference type="Pfam" id="PF00373">
    <property type="entry name" value="FERM_M"/>
    <property type="match status" value="1"/>
</dbReference>
<dbReference type="AlphaFoldDB" id="A0A5K3FC57"/>
<dbReference type="InterPro" id="IPR011174">
    <property type="entry name" value="ERM"/>
</dbReference>
<comment type="subcellular location">
    <subcellularLocation>
        <location evidence="1">Cell membrane</location>
        <topology evidence="1">Peripheral membrane protein</topology>
    </subcellularLocation>
</comment>
<keyword evidence="2" id="KW-1003">Cell membrane</keyword>
<evidence type="ECO:0000256" key="3">
    <source>
        <dbReference type="ARBA" id="ARBA00023136"/>
    </source>
</evidence>
<accession>A0A5K3FC57</accession>
<dbReference type="WBParaSite" id="MCU_006986-RA">
    <property type="protein sequence ID" value="MCU_006986-RA"/>
    <property type="gene ID" value="MCU_006986"/>
</dbReference>
<evidence type="ECO:0000313" key="5">
    <source>
        <dbReference type="WBParaSite" id="MCU_006986-RA"/>
    </source>
</evidence>
<sequence length="150" mass="17563">MVIRSYIEHRGMYPQVAMLHYLEIAEGLETYGVDFFQICNRRGTSLLLGIDSMGLAIYKPQNKISPKVGFPWSEIRNISFNDRKFTIKPIDKSSKVSQIQTHWFLTIYTLGYHNGYETLINKENRGKVPFRWVFSYCVKSLKSYFIGMML</sequence>
<reference evidence="5" key="1">
    <citation type="submission" date="2019-11" db="UniProtKB">
        <authorList>
            <consortium name="WormBaseParasite"/>
        </authorList>
    </citation>
    <scope>IDENTIFICATION</scope>
</reference>
<dbReference type="InterPro" id="IPR018980">
    <property type="entry name" value="FERM_PH-like_C"/>
</dbReference>
<dbReference type="PROSITE" id="PS00661">
    <property type="entry name" value="FERM_2"/>
    <property type="match status" value="1"/>
</dbReference>
<organism evidence="5">
    <name type="scientific">Mesocestoides corti</name>
    <name type="common">Flatworm</name>
    <dbReference type="NCBI Taxonomy" id="53468"/>
    <lineage>
        <taxon>Eukaryota</taxon>
        <taxon>Metazoa</taxon>
        <taxon>Spiralia</taxon>
        <taxon>Lophotrochozoa</taxon>
        <taxon>Platyhelminthes</taxon>
        <taxon>Cestoda</taxon>
        <taxon>Eucestoda</taxon>
        <taxon>Cyclophyllidea</taxon>
        <taxon>Mesocestoididae</taxon>
        <taxon>Mesocestoides</taxon>
    </lineage>
</organism>